<reference evidence="1" key="1">
    <citation type="journal article" date="2014" name="Genome Biol. Evol.">
        <title>Pangenome evidence for extensive interdomain horizontal transfer affecting lineage core and shell genes in uncultured planktonic thaumarchaeota and euryarchaeota.</title>
        <authorList>
            <person name="Deschamps P."/>
            <person name="Zivanovic Y."/>
            <person name="Moreira D."/>
            <person name="Rodriguez-Valera F."/>
            <person name="Lopez-Garcia P."/>
        </authorList>
    </citation>
    <scope>NUCLEOTIDE SEQUENCE</scope>
</reference>
<protein>
    <submittedName>
        <fullName evidence="1">Uncharacterized protein</fullName>
    </submittedName>
</protein>
<accession>A0A075G213</accession>
<proteinExistence type="predicted"/>
<name>A0A075G213_9ARCH</name>
<dbReference type="EMBL" id="KF900526">
    <property type="protein sequence ID" value="AIE98115.1"/>
    <property type="molecule type" value="Genomic_DNA"/>
</dbReference>
<evidence type="ECO:0000313" key="1">
    <source>
        <dbReference type="EMBL" id="AIE98115.1"/>
    </source>
</evidence>
<sequence length="64" mass="7093">MKVSIGIVVAAINDTITRLDKIPMPIRPVLLFINSRLSSDESTLLILFSPLGQSSHKANLQQKY</sequence>
<organism evidence="1">
    <name type="scientific">uncultured marine thaumarchaeote KM3_04_D06</name>
    <dbReference type="NCBI Taxonomy" id="1455965"/>
    <lineage>
        <taxon>Archaea</taxon>
        <taxon>Nitrososphaerota</taxon>
        <taxon>environmental samples</taxon>
    </lineage>
</organism>
<dbReference type="AlphaFoldDB" id="A0A075G213"/>